<dbReference type="EMBL" id="CM042018">
    <property type="protein sequence ID" value="KAI3827134.1"/>
    <property type="molecule type" value="Genomic_DNA"/>
</dbReference>
<reference evidence="1 2" key="2">
    <citation type="journal article" date="2022" name="Mol. Ecol. Resour.">
        <title>The genomes of chicory, endive, great burdock and yacon provide insights into Asteraceae paleo-polyploidization history and plant inulin production.</title>
        <authorList>
            <person name="Fan W."/>
            <person name="Wang S."/>
            <person name="Wang H."/>
            <person name="Wang A."/>
            <person name="Jiang F."/>
            <person name="Liu H."/>
            <person name="Zhao H."/>
            <person name="Xu D."/>
            <person name="Zhang Y."/>
        </authorList>
    </citation>
    <scope>NUCLEOTIDE SEQUENCE [LARGE SCALE GENOMIC DNA]</scope>
    <source>
        <strain evidence="2">cv. Yunnan</strain>
        <tissue evidence="1">Leaves</tissue>
    </source>
</reference>
<reference evidence="2" key="1">
    <citation type="journal article" date="2022" name="Mol. Ecol. Resour.">
        <title>The genomes of chicory, endive, great burdock and yacon provide insights into Asteraceae palaeo-polyploidization history and plant inulin production.</title>
        <authorList>
            <person name="Fan W."/>
            <person name="Wang S."/>
            <person name="Wang H."/>
            <person name="Wang A."/>
            <person name="Jiang F."/>
            <person name="Liu H."/>
            <person name="Zhao H."/>
            <person name="Xu D."/>
            <person name="Zhang Y."/>
        </authorList>
    </citation>
    <scope>NUCLEOTIDE SEQUENCE [LARGE SCALE GENOMIC DNA]</scope>
    <source>
        <strain evidence="2">cv. Yunnan</strain>
    </source>
</reference>
<protein>
    <submittedName>
        <fullName evidence="1">Uncharacterized protein</fullName>
    </submittedName>
</protein>
<comment type="caution">
    <text evidence="1">The sequence shown here is derived from an EMBL/GenBank/DDBJ whole genome shotgun (WGS) entry which is preliminary data.</text>
</comment>
<name>A0ACB9K4L3_9ASTR</name>
<gene>
    <name evidence="1" type="ORF">L1987_01203</name>
</gene>
<proteinExistence type="predicted"/>
<accession>A0ACB9K4L3</accession>
<evidence type="ECO:0000313" key="2">
    <source>
        <dbReference type="Proteomes" id="UP001056120"/>
    </source>
</evidence>
<keyword evidence="2" id="KW-1185">Reference proteome</keyword>
<organism evidence="1 2">
    <name type="scientific">Smallanthus sonchifolius</name>
    <dbReference type="NCBI Taxonomy" id="185202"/>
    <lineage>
        <taxon>Eukaryota</taxon>
        <taxon>Viridiplantae</taxon>
        <taxon>Streptophyta</taxon>
        <taxon>Embryophyta</taxon>
        <taxon>Tracheophyta</taxon>
        <taxon>Spermatophyta</taxon>
        <taxon>Magnoliopsida</taxon>
        <taxon>eudicotyledons</taxon>
        <taxon>Gunneridae</taxon>
        <taxon>Pentapetalae</taxon>
        <taxon>asterids</taxon>
        <taxon>campanulids</taxon>
        <taxon>Asterales</taxon>
        <taxon>Asteraceae</taxon>
        <taxon>Asteroideae</taxon>
        <taxon>Heliantheae alliance</taxon>
        <taxon>Millerieae</taxon>
        <taxon>Smallanthus</taxon>
    </lineage>
</organism>
<evidence type="ECO:0000313" key="1">
    <source>
        <dbReference type="EMBL" id="KAI3827134.1"/>
    </source>
</evidence>
<sequence>MGSWESRSNREVQYGKLKNPTMKDVVIAEFRNQFDIADKPPTSKNLFDHLKERYKRTNPGKKQIPAISFFENDIINKLSADDKEKEKERESAKVKLRAQVLLETQTQGQDKLEEFNQTDDYWQRRSYYESTAGLIEWLSANASKPAHPATESHYGDKYNKELNEDKAAQAEKGENEKKRTQSQKMMVSLFDTTQFRFGDSMLEDVITEVKKHHNEVVTNETAQGEGGEDGEKKEEKGNEKKPAQEEKTENPKRYPESCRPGDSKPKQMENPRSFKNSGSRFDFAPAVQGAKAGKTSSSKPYVPASTCSVLPGLQTARKDEKPAKGKGREGNEEKPAQVKKLKEVNVGEGKVNEKKVVEDDLKVNEDDNGKTTQDGEVKKEKQHKVNVKKVKEVDAGEGEVDAGEGTVDEQKVVAEDDAGKIAQAGGFETSAPKSKDDSELPVFIGVNLNKKNKEQKKNAARATRPAEVFCSPYVQRVVQLNTKRENIEDRIAEWIFASIEDPWIFVFQNATGTTIPRICMESFHPNEYLHVNAITYWSLVLNSEEIYRSRGARVRCFYTS</sequence>
<dbReference type="Proteomes" id="UP001056120">
    <property type="component" value="Linkage Group LG01"/>
</dbReference>